<name>A0A0R3SWK2_HYMDI</name>
<dbReference type="InterPro" id="IPR000533">
    <property type="entry name" value="Tropomyosin"/>
</dbReference>
<proteinExistence type="inferred from homology"/>
<dbReference type="AlphaFoldDB" id="A0A0R3SWK2"/>
<dbReference type="Pfam" id="PF00261">
    <property type="entry name" value="Tropomyosin"/>
    <property type="match status" value="2"/>
</dbReference>
<evidence type="ECO:0000256" key="5">
    <source>
        <dbReference type="SAM" id="Coils"/>
    </source>
</evidence>
<dbReference type="SUPFAM" id="SSF57997">
    <property type="entry name" value="Tropomyosin"/>
    <property type="match status" value="4"/>
</dbReference>
<comment type="similarity">
    <text evidence="2">Belongs to the tropomyosin family.</text>
</comment>
<organism evidence="8">
    <name type="scientific">Hymenolepis diminuta</name>
    <name type="common">Rat tapeworm</name>
    <dbReference type="NCBI Taxonomy" id="6216"/>
    <lineage>
        <taxon>Eukaryota</taxon>
        <taxon>Metazoa</taxon>
        <taxon>Spiralia</taxon>
        <taxon>Lophotrochozoa</taxon>
        <taxon>Platyhelminthes</taxon>
        <taxon>Cestoda</taxon>
        <taxon>Eucestoda</taxon>
        <taxon>Cyclophyllidea</taxon>
        <taxon>Hymenolepididae</taxon>
        <taxon>Hymenolepis</taxon>
    </lineage>
</organism>
<evidence type="ECO:0000256" key="3">
    <source>
        <dbReference type="ARBA" id="ARBA00022737"/>
    </source>
</evidence>
<keyword evidence="3" id="KW-0677">Repeat</keyword>
<sequence length="390" mass="45319">MSSGSADLLLETLKKKLLQFKTNVNALNLEYERKQELLKEEKDKRDKAEAEVAALQRRIRLLEDDLESTDTRLTDATAKLEEASKAADESERFRRALQSRQVTDDSRIEQLQQRIQKTAKEAAEAERKYQENRTVADEERISSLEEQLKEFTFMAEDADRKYDEATQKLATAEDALSAAEKRVEDAEDRIRSMEHELRAITTNLKTMELSESTLLGSLLCHGMRKCSLQAFNEWSNWQRRKILDLEDELRIVGNNMKSLEISEQEAAQREEAYEENIRDLTERLKAASKQKQTYQATLEKLTKQLAEAEDRAQDAERLVHTLQSDADRLEGKNSVWNRAWAEKRTERAEEEMTRRQEELTRLEAELDMEKTLNASLREDMESIVAELQNL</sequence>
<dbReference type="STRING" id="6216.A0A0R3SWK2"/>
<evidence type="ECO:0000256" key="2">
    <source>
        <dbReference type="ARBA" id="ARBA00009036"/>
    </source>
</evidence>
<dbReference type="Proteomes" id="UP000274504">
    <property type="component" value="Unassembled WGS sequence"/>
</dbReference>
<dbReference type="Gene3D" id="1.20.5.170">
    <property type="match status" value="3"/>
</dbReference>
<feature type="coiled-coil region" evidence="5">
    <location>
        <begin position="256"/>
        <end position="379"/>
    </location>
</feature>
<keyword evidence="4 5" id="KW-0175">Coiled coil</keyword>
<dbReference type="OrthoDB" id="128924at2759"/>
<reference evidence="8" key="1">
    <citation type="submission" date="2017-02" db="UniProtKB">
        <authorList>
            <consortium name="WormBaseParasite"/>
        </authorList>
    </citation>
    <scope>IDENTIFICATION</scope>
</reference>
<protein>
    <submittedName>
        <fullName evidence="8">Tropomyosin</fullName>
    </submittedName>
</protein>
<evidence type="ECO:0000256" key="1">
    <source>
        <dbReference type="ARBA" id="ARBA00002987"/>
    </source>
</evidence>
<reference evidence="6 7" key="2">
    <citation type="submission" date="2018-11" db="EMBL/GenBank/DDBJ databases">
        <authorList>
            <consortium name="Pathogen Informatics"/>
        </authorList>
    </citation>
    <scope>NUCLEOTIDE SEQUENCE [LARGE SCALE GENOMIC DNA]</scope>
</reference>
<comment type="function">
    <text evidence="1">Tropomyosin, in association with the troponin complex, plays a central role in the calcium dependent regulation of muscle contraction.</text>
</comment>
<gene>
    <name evidence="6" type="ORF">HDID_LOCUS10069</name>
</gene>
<evidence type="ECO:0000313" key="6">
    <source>
        <dbReference type="EMBL" id="VDL62634.1"/>
    </source>
</evidence>
<evidence type="ECO:0000313" key="8">
    <source>
        <dbReference type="WBParaSite" id="HDID_0001007101-mRNA-1"/>
    </source>
</evidence>
<dbReference type="WBParaSite" id="HDID_0001007101-mRNA-1">
    <property type="protein sequence ID" value="HDID_0001007101-mRNA-1"/>
    <property type="gene ID" value="HDID_0001007101"/>
</dbReference>
<dbReference type="EMBL" id="UYSG01011511">
    <property type="protein sequence ID" value="VDL62634.1"/>
    <property type="molecule type" value="Genomic_DNA"/>
</dbReference>
<dbReference type="PRINTS" id="PR00194">
    <property type="entry name" value="TROPOMYOSIN"/>
</dbReference>
<accession>A0A0R3SWK2</accession>
<feature type="coiled-coil region" evidence="5">
    <location>
        <begin position="10"/>
        <end position="203"/>
    </location>
</feature>
<dbReference type="PANTHER" id="PTHR19269">
    <property type="entry name" value="TROPOMYOSIN"/>
    <property type="match status" value="1"/>
</dbReference>
<evidence type="ECO:0000313" key="7">
    <source>
        <dbReference type="Proteomes" id="UP000274504"/>
    </source>
</evidence>
<evidence type="ECO:0000256" key="4">
    <source>
        <dbReference type="ARBA" id="ARBA00023054"/>
    </source>
</evidence>